<evidence type="ECO:0000313" key="2">
    <source>
        <dbReference type="EMBL" id="OHT18138.1"/>
    </source>
</evidence>
<dbReference type="Gene3D" id="3.30.70.2970">
    <property type="entry name" value="Protein of unknown function (DUF541), domain 2"/>
    <property type="match status" value="1"/>
</dbReference>
<dbReference type="InterPro" id="IPR007497">
    <property type="entry name" value="SIMPL/DUF541"/>
</dbReference>
<reference evidence="2 3" key="1">
    <citation type="submission" date="2016-09" db="EMBL/GenBank/DDBJ databases">
        <title>Metabolic pathway, cell adaptation mechanisms and a novel monoxygenase revealed through proteogenomic-transcription analysis of a Sphingomonas haloaromaticamans strain degrading the fungicide ortho-phenylphenol.</title>
        <authorList>
            <person name="Perruchon C."/>
            <person name="Papadopoulou E.S."/>
            <person name="Rousidou C."/>
            <person name="Vasileiadis S."/>
            <person name="Tanou G."/>
            <person name="Amoutzias G."/>
            <person name="Molassiotis A."/>
            <person name="Karpouzas D.G."/>
        </authorList>
    </citation>
    <scope>NUCLEOTIDE SEQUENCE [LARGE SCALE GENOMIC DNA]</scope>
    <source>
        <strain evidence="2 3">P3</strain>
    </source>
</reference>
<sequence>MAGMKAMMAMAGVAAAGTMGLAAAAHAQAAPTATIQGTRLDVVAEGEVTRVPDIATISAGVVTQAPTAGAAMSENAERMAAVVAALRKAGVADRDIQTSTLNLSPQYRYGDNKPPVITGYQASNQVSIRFRDVKRSGAILDTLVAQGANQISGPALSVDKPEAALDEARAAAIRTARDRAALYAQAAGLRVKRIVSISEQGGGYQPPMPMVRMAAMKAEAADTAVEAGEQRLSVSVAVSFELE</sequence>
<dbReference type="PANTHER" id="PTHR34387:SF1">
    <property type="entry name" value="PERIPLASMIC IMMUNOGENIC PROTEIN"/>
    <property type="match status" value="1"/>
</dbReference>
<dbReference type="InterPro" id="IPR052022">
    <property type="entry name" value="26kDa_periplasmic_antigen"/>
</dbReference>
<evidence type="ECO:0000313" key="3">
    <source>
        <dbReference type="Proteomes" id="UP000179467"/>
    </source>
</evidence>
<keyword evidence="1" id="KW-0732">Signal</keyword>
<dbReference type="Pfam" id="PF04402">
    <property type="entry name" value="SIMPL"/>
    <property type="match status" value="1"/>
</dbReference>
<dbReference type="GO" id="GO:0006974">
    <property type="term" value="P:DNA damage response"/>
    <property type="evidence" value="ECO:0007669"/>
    <property type="project" value="TreeGrafter"/>
</dbReference>
<name>A0A1S1H7I3_9SPHN</name>
<dbReference type="EMBL" id="MIPT01000001">
    <property type="protein sequence ID" value="OHT18138.1"/>
    <property type="molecule type" value="Genomic_DNA"/>
</dbReference>
<proteinExistence type="predicted"/>
<gene>
    <name evidence="2" type="ORF">BHE75_00107</name>
</gene>
<evidence type="ECO:0000256" key="1">
    <source>
        <dbReference type="SAM" id="SignalP"/>
    </source>
</evidence>
<dbReference type="PANTHER" id="PTHR34387">
    <property type="entry name" value="SLR1258 PROTEIN"/>
    <property type="match status" value="1"/>
</dbReference>
<protein>
    <submittedName>
        <fullName evidence="2">26 kDa periplasmic immunogenic protein</fullName>
    </submittedName>
</protein>
<dbReference type="AlphaFoldDB" id="A0A1S1H7I3"/>
<organism evidence="2 3">
    <name type="scientific">Edaphosphingomonas haloaromaticamans</name>
    <dbReference type="NCBI Taxonomy" id="653954"/>
    <lineage>
        <taxon>Bacteria</taxon>
        <taxon>Pseudomonadati</taxon>
        <taxon>Pseudomonadota</taxon>
        <taxon>Alphaproteobacteria</taxon>
        <taxon>Sphingomonadales</taxon>
        <taxon>Rhizorhabdaceae</taxon>
        <taxon>Edaphosphingomonas</taxon>
    </lineage>
</organism>
<feature type="signal peptide" evidence="1">
    <location>
        <begin position="1"/>
        <end position="29"/>
    </location>
</feature>
<accession>A0A1S1H7I3</accession>
<feature type="chain" id="PRO_5010189146" evidence="1">
    <location>
        <begin position="30"/>
        <end position="243"/>
    </location>
</feature>
<keyword evidence="3" id="KW-1185">Reference proteome</keyword>
<comment type="caution">
    <text evidence="2">The sequence shown here is derived from an EMBL/GenBank/DDBJ whole genome shotgun (WGS) entry which is preliminary data.</text>
</comment>
<dbReference type="Proteomes" id="UP000179467">
    <property type="component" value="Unassembled WGS sequence"/>
</dbReference>
<dbReference type="Gene3D" id="3.30.110.170">
    <property type="entry name" value="Protein of unknown function (DUF541), domain 1"/>
    <property type="match status" value="1"/>
</dbReference>